<organism evidence="1 2">
    <name type="scientific">Paramecium octaurelia</name>
    <dbReference type="NCBI Taxonomy" id="43137"/>
    <lineage>
        <taxon>Eukaryota</taxon>
        <taxon>Sar</taxon>
        <taxon>Alveolata</taxon>
        <taxon>Ciliophora</taxon>
        <taxon>Intramacronucleata</taxon>
        <taxon>Oligohymenophorea</taxon>
        <taxon>Peniculida</taxon>
        <taxon>Parameciidae</taxon>
        <taxon>Paramecium</taxon>
    </lineage>
</organism>
<evidence type="ECO:0000313" key="2">
    <source>
        <dbReference type="Proteomes" id="UP000683925"/>
    </source>
</evidence>
<protein>
    <submittedName>
        <fullName evidence="1">Uncharacterized protein</fullName>
    </submittedName>
</protein>
<accession>A0A8S1XDE3</accession>
<reference evidence="1" key="1">
    <citation type="submission" date="2021-01" db="EMBL/GenBank/DDBJ databases">
        <authorList>
            <consortium name="Genoscope - CEA"/>
            <person name="William W."/>
        </authorList>
    </citation>
    <scope>NUCLEOTIDE SEQUENCE</scope>
</reference>
<dbReference type="EMBL" id="CAJJDP010000119">
    <property type="protein sequence ID" value="CAD8199276.1"/>
    <property type="molecule type" value="Genomic_DNA"/>
</dbReference>
<sequence length="95" mass="11704">MKIGRWDFLFQENFICRRTIRKQDQNWKWTFLDSQWNRQVSDGMNNKQTSKFQRKRKGLQFKQVIDSILLKYNFQHSFIKVQSLPYKFPSSNTSY</sequence>
<proteinExistence type="predicted"/>
<keyword evidence="2" id="KW-1185">Reference proteome</keyword>
<evidence type="ECO:0000313" key="1">
    <source>
        <dbReference type="EMBL" id="CAD8199276.1"/>
    </source>
</evidence>
<dbReference type="Proteomes" id="UP000683925">
    <property type="component" value="Unassembled WGS sequence"/>
</dbReference>
<name>A0A8S1XDE3_PAROT</name>
<gene>
    <name evidence="1" type="ORF">POCTA_138.1.T1190023</name>
</gene>
<dbReference type="AlphaFoldDB" id="A0A8S1XDE3"/>
<comment type="caution">
    <text evidence="1">The sequence shown here is derived from an EMBL/GenBank/DDBJ whole genome shotgun (WGS) entry which is preliminary data.</text>
</comment>